<evidence type="ECO:0008006" key="3">
    <source>
        <dbReference type="Google" id="ProtNLM"/>
    </source>
</evidence>
<comment type="caution">
    <text evidence="1">The sequence shown here is derived from an EMBL/GenBank/DDBJ whole genome shotgun (WGS) entry which is preliminary data.</text>
</comment>
<evidence type="ECO:0000313" key="1">
    <source>
        <dbReference type="EMBL" id="GEM48683.1"/>
    </source>
</evidence>
<name>A0A511N762_DEIC1</name>
<sequence>MRSDLRGIHLAQVLDVHPEDYQVSVLLPHLARSEGIRVRLGGNRQHPVAGDFELPEKFDYGVVAFYANHPKCGIWLKSLSDEVRHIIPTELFKEDKHARVQHLPSDRTAIHFGDGSEEHRWPDGSFLTVMTRKDGTKSNTGLIRKLLDRFRTLGRMGQKPERKAFQGQRRPPVDVVFHHQSGAEVWITGDGSIQVQTARGHKIRMYDATEKARNPEDGSVQSTPDEDAQRVASELTIETEVGHKITLHDDPQEAEINRYVSVKTALGHEIRMKDKPDNDQFIQIKSNLGHEFFMRDKPDNNQFVRVKTALGHEFLMQDKPGNSQQVKVNSAAGHQVLLQDAPTKQLSLTSAAGHKFLIDDTTGTMILQAVTIVLKGIVKLGSEAAMRPVVGNNDVDSRGDATFATNATVFIQ</sequence>
<proteinExistence type="predicted"/>
<accession>A0A511N762</accession>
<protein>
    <recommendedName>
        <fullName evidence="3">Gp5/Type VI secretion system Vgr protein OB-fold domain-containing protein</fullName>
    </recommendedName>
</protein>
<dbReference type="AlphaFoldDB" id="A0A511N762"/>
<keyword evidence="2" id="KW-1185">Reference proteome</keyword>
<dbReference type="OrthoDB" id="35831at2"/>
<dbReference type="RefSeq" id="WP_146887960.1">
    <property type="nucleotide sequence ID" value="NZ_BJXB01000023.1"/>
</dbReference>
<organism evidence="1 2">
    <name type="scientific">Deinococcus cellulosilyticus (strain DSM 18568 / NBRC 106333 / KACC 11606 / 5516J-15)</name>
    <dbReference type="NCBI Taxonomy" id="1223518"/>
    <lineage>
        <taxon>Bacteria</taxon>
        <taxon>Thermotogati</taxon>
        <taxon>Deinococcota</taxon>
        <taxon>Deinococci</taxon>
        <taxon>Deinococcales</taxon>
        <taxon>Deinococcaceae</taxon>
        <taxon>Deinococcus</taxon>
    </lineage>
</organism>
<dbReference type="Proteomes" id="UP000321306">
    <property type="component" value="Unassembled WGS sequence"/>
</dbReference>
<evidence type="ECO:0000313" key="2">
    <source>
        <dbReference type="Proteomes" id="UP000321306"/>
    </source>
</evidence>
<dbReference type="EMBL" id="BJXB01000023">
    <property type="protein sequence ID" value="GEM48683.1"/>
    <property type="molecule type" value="Genomic_DNA"/>
</dbReference>
<gene>
    <name evidence="1" type="ORF">DC3_43180</name>
</gene>
<reference evidence="1 2" key="1">
    <citation type="submission" date="2019-07" db="EMBL/GenBank/DDBJ databases">
        <title>Whole genome shotgun sequence of Deinococcus cellulosilyticus NBRC 106333.</title>
        <authorList>
            <person name="Hosoyama A."/>
            <person name="Uohara A."/>
            <person name="Ohji S."/>
            <person name="Ichikawa N."/>
        </authorList>
    </citation>
    <scope>NUCLEOTIDE SEQUENCE [LARGE SCALE GENOMIC DNA]</scope>
    <source>
        <strain evidence="1 2">NBRC 106333</strain>
    </source>
</reference>